<dbReference type="Pfam" id="PF03013">
    <property type="entry name" value="Pyr_excise"/>
    <property type="match status" value="1"/>
</dbReference>
<dbReference type="AlphaFoldDB" id="A0A6C0AJP7"/>
<dbReference type="EMBL" id="MN740650">
    <property type="protein sequence ID" value="QHS79693.1"/>
    <property type="molecule type" value="Genomic_DNA"/>
</dbReference>
<sequence>MNIFFLHRKPRKCAKYHCDKHVIKMILESCQLLYTSHWSQKEPPTLIHTAPGGGYKPTHRKHPCALWLLESLDNYRWLVELTQELVDEYHYRYGPKEHACEKHLDWLRTVEPSGLCRRGLTMPRCAMPDEYKISDDAVQNYRAYYRGGKKHLLQYRKRHPPHFL</sequence>
<evidence type="ECO:0000313" key="1">
    <source>
        <dbReference type="EMBL" id="QHS79693.1"/>
    </source>
</evidence>
<dbReference type="InterPro" id="IPR004260">
    <property type="entry name" value="Pyr-dimer_DNA_glycosylase"/>
</dbReference>
<reference evidence="1" key="1">
    <citation type="journal article" date="2020" name="Nature">
        <title>Giant virus diversity and host interactions through global metagenomics.</title>
        <authorList>
            <person name="Schulz F."/>
            <person name="Roux S."/>
            <person name="Paez-Espino D."/>
            <person name="Jungbluth S."/>
            <person name="Walsh D.A."/>
            <person name="Denef V.J."/>
            <person name="McMahon K.D."/>
            <person name="Konstantinidis K.T."/>
            <person name="Eloe-Fadrosh E.A."/>
            <person name="Kyrpides N.C."/>
            <person name="Woyke T."/>
        </authorList>
    </citation>
    <scope>NUCLEOTIDE SEQUENCE</scope>
    <source>
        <strain evidence="1">GVMAG-S-1035303-20</strain>
    </source>
</reference>
<accession>A0A6C0AJP7</accession>
<proteinExistence type="predicted"/>
<organism evidence="1">
    <name type="scientific">viral metagenome</name>
    <dbReference type="NCBI Taxonomy" id="1070528"/>
    <lineage>
        <taxon>unclassified sequences</taxon>
        <taxon>metagenomes</taxon>
        <taxon>organismal metagenomes</taxon>
    </lineage>
</organism>
<protein>
    <submittedName>
        <fullName evidence="1">Uncharacterized protein</fullName>
    </submittedName>
</protein>
<name>A0A6C0AJP7_9ZZZZ</name>